<comment type="similarity">
    <text evidence="1">Belongs to the transglycosylase Slt family.</text>
</comment>
<dbReference type="PANTHER" id="PTHR37423">
    <property type="entry name" value="SOLUBLE LYTIC MUREIN TRANSGLYCOSYLASE-RELATED"/>
    <property type="match status" value="1"/>
</dbReference>
<feature type="domain" description="Transglycosylase SLT" evidence="2">
    <location>
        <begin position="138"/>
        <end position="236"/>
    </location>
</feature>
<evidence type="ECO:0000313" key="4">
    <source>
        <dbReference type="Proteomes" id="UP001597512"/>
    </source>
</evidence>
<dbReference type="SUPFAM" id="SSF53955">
    <property type="entry name" value="Lysozyme-like"/>
    <property type="match status" value="1"/>
</dbReference>
<organism evidence="3 4">
    <name type="scientific">Spirosoma flavum</name>
    <dbReference type="NCBI Taxonomy" id="2048557"/>
    <lineage>
        <taxon>Bacteria</taxon>
        <taxon>Pseudomonadati</taxon>
        <taxon>Bacteroidota</taxon>
        <taxon>Cytophagia</taxon>
        <taxon>Cytophagales</taxon>
        <taxon>Cytophagaceae</taxon>
        <taxon>Spirosoma</taxon>
    </lineage>
</organism>
<name>A0ABW6AH25_9BACT</name>
<dbReference type="CDD" id="cd16894">
    <property type="entry name" value="MltD-like"/>
    <property type="match status" value="1"/>
</dbReference>
<comment type="caution">
    <text evidence="3">The sequence shown here is derived from an EMBL/GenBank/DDBJ whole genome shotgun (WGS) entry which is preliminary data.</text>
</comment>
<gene>
    <name evidence="3" type="ORF">ACFS25_09285</name>
</gene>
<dbReference type="PANTHER" id="PTHR37423:SF2">
    <property type="entry name" value="MEMBRANE-BOUND LYTIC MUREIN TRANSGLYCOSYLASE C"/>
    <property type="match status" value="1"/>
</dbReference>
<proteinExistence type="inferred from homology"/>
<keyword evidence="4" id="KW-1185">Reference proteome</keyword>
<dbReference type="InterPro" id="IPR023346">
    <property type="entry name" value="Lysozyme-like_dom_sf"/>
</dbReference>
<dbReference type="InterPro" id="IPR008258">
    <property type="entry name" value="Transglycosylase_SLT_dom_1"/>
</dbReference>
<dbReference type="Proteomes" id="UP001597512">
    <property type="component" value="Unassembled WGS sequence"/>
</dbReference>
<dbReference type="RefSeq" id="WP_381499059.1">
    <property type="nucleotide sequence ID" value="NZ_JBHUOM010000002.1"/>
</dbReference>
<accession>A0ABW6AH25</accession>
<reference evidence="4" key="1">
    <citation type="journal article" date="2019" name="Int. J. Syst. Evol. Microbiol.">
        <title>The Global Catalogue of Microorganisms (GCM) 10K type strain sequencing project: providing services to taxonomists for standard genome sequencing and annotation.</title>
        <authorList>
            <consortium name="The Broad Institute Genomics Platform"/>
            <consortium name="The Broad Institute Genome Sequencing Center for Infectious Disease"/>
            <person name="Wu L."/>
            <person name="Ma J."/>
        </authorList>
    </citation>
    <scope>NUCLEOTIDE SEQUENCE [LARGE SCALE GENOMIC DNA]</scope>
    <source>
        <strain evidence="4">KCTC 52490</strain>
    </source>
</reference>
<evidence type="ECO:0000256" key="1">
    <source>
        <dbReference type="ARBA" id="ARBA00007734"/>
    </source>
</evidence>
<evidence type="ECO:0000313" key="3">
    <source>
        <dbReference type="EMBL" id="MFD2933973.1"/>
    </source>
</evidence>
<dbReference type="EMBL" id="JBHUOM010000002">
    <property type="protein sequence ID" value="MFD2933973.1"/>
    <property type="molecule type" value="Genomic_DNA"/>
</dbReference>
<evidence type="ECO:0000259" key="2">
    <source>
        <dbReference type="Pfam" id="PF01464"/>
    </source>
</evidence>
<protein>
    <submittedName>
        <fullName evidence="3">Lytic transglycosylase domain-containing protein</fullName>
    </submittedName>
</protein>
<dbReference type="Gene3D" id="1.10.530.10">
    <property type="match status" value="1"/>
</dbReference>
<dbReference type="Pfam" id="PF01464">
    <property type="entry name" value="SLT"/>
    <property type="match status" value="1"/>
</dbReference>
<sequence length="288" mass="32424">MLKRVGFPLLMAFIRPAVTVAAKLIAPTLSLSALPNFHLLKASAVTQSDATALLNHRLDASAVLKSVSLPLPELPLLDVDFCGECLPLDQTDVVDRWKHVFTLFRTHASDIGNLRQRADTFFPIIDPILEKYDIPADFRYVPLAESALRPKAVSRAGAAGYWQLMPGTARSLGLKVGGRTDERFNVQKATEAACRYLRSLYTQLGSWSLVAAAYNAGPGYLKNQLKRHENRDYYQMNLPRETRYYLYRILLYKEMMSRPDDYSSFLSPAPVEQTAFRLVDRIGLRPIS</sequence>